<name>A0ABR1HA76_9HYPO</name>
<sequence>MKFTLPFLSIGMLTGALARPGVESRDVAQTVHLTFHGGPASYKMSFPADGKTRATHNDISVNIIDAPDYNAFQQCQFKTKGDKTLVQSLGEDGLQQIVVGPPQPIISVSCKGTCVPTYGECYKDGQYVGPCCNGFCAANRCRPWDISTA</sequence>
<proteinExistence type="predicted"/>
<gene>
    <name evidence="2" type="ORF">QQX98_004168</name>
</gene>
<feature type="chain" id="PRO_5047326633" description="SSCRP protein" evidence="1">
    <location>
        <begin position="19"/>
        <end position="149"/>
    </location>
</feature>
<reference evidence="2 3" key="1">
    <citation type="journal article" date="2025" name="Microbiol. Resour. Announc.">
        <title>Draft genome sequences for Neonectria magnoliae and Neonectria punicea, canker pathogens of Liriodendron tulipifera and Acer saccharum in West Virginia.</title>
        <authorList>
            <person name="Petronek H.M."/>
            <person name="Kasson M.T."/>
            <person name="Metheny A.M."/>
            <person name="Stauder C.M."/>
            <person name="Lovett B."/>
            <person name="Lynch S.C."/>
            <person name="Garnas J.R."/>
            <person name="Kasson L.R."/>
            <person name="Stajich J.E."/>
        </authorList>
    </citation>
    <scope>NUCLEOTIDE SEQUENCE [LARGE SCALE GENOMIC DNA]</scope>
    <source>
        <strain evidence="2 3">NRRL 64653</strain>
    </source>
</reference>
<evidence type="ECO:0000313" key="2">
    <source>
        <dbReference type="EMBL" id="KAK7418029.1"/>
    </source>
</evidence>
<accession>A0ABR1HA76</accession>
<evidence type="ECO:0000256" key="1">
    <source>
        <dbReference type="SAM" id="SignalP"/>
    </source>
</evidence>
<evidence type="ECO:0000313" key="3">
    <source>
        <dbReference type="Proteomes" id="UP001498476"/>
    </source>
</evidence>
<organism evidence="2 3">
    <name type="scientific">Neonectria punicea</name>
    <dbReference type="NCBI Taxonomy" id="979145"/>
    <lineage>
        <taxon>Eukaryota</taxon>
        <taxon>Fungi</taxon>
        <taxon>Dikarya</taxon>
        <taxon>Ascomycota</taxon>
        <taxon>Pezizomycotina</taxon>
        <taxon>Sordariomycetes</taxon>
        <taxon>Hypocreomycetidae</taxon>
        <taxon>Hypocreales</taxon>
        <taxon>Nectriaceae</taxon>
        <taxon>Neonectria</taxon>
    </lineage>
</organism>
<dbReference type="Proteomes" id="UP001498476">
    <property type="component" value="Unassembled WGS sequence"/>
</dbReference>
<feature type="signal peptide" evidence="1">
    <location>
        <begin position="1"/>
        <end position="18"/>
    </location>
</feature>
<comment type="caution">
    <text evidence="2">The sequence shown here is derived from an EMBL/GenBank/DDBJ whole genome shotgun (WGS) entry which is preliminary data.</text>
</comment>
<dbReference type="EMBL" id="JAZAVJ010000051">
    <property type="protein sequence ID" value="KAK7418029.1"/>
    <property type="molecule type" value="Genomic_DNA"/>
</dbReference>
<evidence type="ECO:0008006" key="4">
    <source>
        <dbReference type="Google" id="ProtNLM"/>
    </source>
</evidence>
<keyword evidence="3" id="KW-1185">Reference proteome</keyword>
<keyword evidence="1" id="KW-0732">Signal</keyword>
<protein>
    <recommendedName>
        <fullName evidence="4">SSCRP protein</fullName>
    </recommendedName>
</protein>